<dbReference type="PANTHER" id="PTHR15976">
    <property type="entry name" value="CONSTITUTIVE COACTIVATOR OF PEROXISOME PROLIFERATOR-ACTIVATED RECEPTOR GAMMA"/>
    <property type="match status" value="1"/>
</dbReference>
<name>A0A067QK38_ZOONE</name>
<evidence type="ECO:0000313" key="2">
    <source>
        <dbReference type="Proteomes" id="UP000027135"/>
    </source>
</evidence>
<dbReference type="PANTHER" id="PTHR15976:SF16">
    <property type="entry name" value="ASTEROID DOMAIN-CONTAINING PROTEIN"/>
    <property type="match status" value="1"/>
</dbReference>
<accession>A0A067QK38</accession>
<sequence length="293" mass="33044">MTRRPVFCSTPGDGRVGLLVVTLCALADNCRRIESESEILAPTPQPEVEPIHIFRLEILEGETVRMMWKGDEAHTAGFEISTALSPKMPHSPGYEAARTSVTPAQWPRDLRRGPRAPGRCDRGFEDILINAILSTDPPHPGLLTLWQNGSEELRWRVFCAAVSPRLDHRLLRELSPHLVVPAAVLAYLYHEVSDHLLETWEIEALIIQAVVLEEYDVKRLSNLQVPSIHTRAIRISTLFIRSATTMHLLLATCGYPVTLAEALPWRYFDGKLFGCTYHKTMSGGKYEDQCFHK</sequence>
<evidence type="ECO:0000313" key="1">
    <source>
        <dbReference type="EMBL" id="KDR09410.1"/>
    </source>
</evidence>
<keyword evidence="2" id="KW-1185">Reference proteome</keyword>
<protein>
    <submittedName>
        <fullName evidence="1">Constitutive coactivator of peroxisome proliferator-activated receptor gamma</fullName>
    </submittedName>
</protein>
<dbReference type="eggNOG" id="ENOG502SU0S">
    <property type="taxonomic scope" value="Eukaryota"/>
</dbReference>
<feature type="non-terminal residue" evidence="1">
    <location>
        <position position="293"/>
    </location>
</feature>
<dbReference type="InterPro" id="IPR026784">
    <property type="entry name" value="Coact_PPARg"/>
</dbReference>
<keyword evidence="1" id="KW-0675">Receptor</keyword>
<reference evidence="1 2" key="1">
    <citation type="journal article" date="2014" name="Nat. Commun.">
        <title>Molecular traces of alternative social organization in a termite genome.</title>
        <authorList>
            <person name="Terrapon N."/>
            <person name="Li C."/>
            <person name="Robertson H.M."/>
            <person name="Ji L."/>
            <person name="Meng X."/>
            <person name="Booth W."/>
            <person name="Chen Z."/>
            <person name="Childers C.P."/>
            <person name="Glastad K.M."/>
            <person name="Gokhale K."/>
            <person name="Gowin J."/>
            <person name="Gronenberg W."/>
            <person name="Hermansen R.A."/>
            <person name="Hu H."/>
            <person name="Hunt B.G."/>
            <person name="Huylmans A.K."/>
            <person name="Khalil S.M."/>
            <person name="Mitchell R.D."/>
            <person name="Munoz-Torres M.C."/>
            <person name="Mustard J.A."/>
            <person name="Pan H."/>
            <person name="Reese J.T."/>
            <person name="Scharf M.E."/>
            <person name="Sun F."/>
            <person name="Vogel H."/>
            <person name="Xiao J."/>
            <person name="Yang W."/>
            <person name="Yang Z."/>
            <person name="Yang Z."/>
            <person name="Zhou J."/>
            <person name="Zhu J."/>
            <person name="Brent C.S."/>
            <person name="Elsik C.G."/>
            <person name="Goodisman M.A."/>
            <person name="Liberles D.A."/>
            <person name="Roe R.M."/>
            <person name="Vargo E.L."/>
            <person name="Vilcinskas A."/>
            <person name="Wang J."/>
            <person name="Bornberg-Bauer E."/>
            <person name="Korb J."/>
            <person name="Zhang G."/>
            <person name="Liebig J."/>
        </authorList>
    </citation>
    <scope>NUCLEOTIDE SEQUENCE [LARGE SCALE GENOMIC DNA]</scope>
    <source>
        <tissue evidence="1">Whole organism</tissue>
    </source>
</reference>
<dbReference type="AlphaFoldDB" id="A0A067QK38"/>
<dbReference type="EMBL" id="KK853245">
    <property type="protein sequence ID" value="KDR09410.1"/>
    <property type="molecule type" value="Genomic_DNA"/>
</dbReference>
<dbReference type="GO" id="GO:0005634">
    <property type="term" value="C:nucleus"/>
    <property type="evidence" value="ECO:0007669"/>
    <property type="project" value="TreeGrafter"/>
</dbReference>
<dbReference type="InParanoid" id="A0A067QK38"/>
<proteinExistence type="predicted"/>
<gene>
    <name evidence="1" type="ORF">L798_00687</name>
</gene>
<organism evidence="1 2">
    <name type="scientific">Zootermopsis nevadensis</name>
    <name type="common">Dampwood termite</name>
    <dbReference type="NCBI Taxonomy" id="136037"/>
    <lineage>
        <taxon>Eukaryota</taxon>
        <taxon>Metazoa</taxon>
        <taxon>Ecdysozoa</taxon>
        <taxon>Arthropoda</taxon>
        <taxon>Hexapoda</taxon>
        <taxon>Insecta</taxon>
        <taxon>Pterygota</taxon>
        <taxon>Neoptera</taxon>
        <taxon>Polyneoptera</taxon>
        <taxon>Dictyoptera</taxon>
        <taxon>Blattodea</taxon>
        <taxon>Blattoidea</taxon>
        <taxon>Termitoidae</taxon>
        <taxon>Termopsidae</taxon>
        <taxon>Zootermopsis</taxon>
    </lineage>
</organism>
<dbReference type="Proteomes" id="UP000027135">
    <property type="component" value="Unassembled WGS sequence"/>
</dbReference>